<dbReference type="PANTHER" id="PTHR47968">
    <property type="entry name" value="CENTROMERE PROTEIN E"/>
    <property type="match status" value="1"/>
</dbReference>
<dbReference type="PROSITE" id="PS00411">
    <property type="entry name" value="KINESIN_MOTOR_1"/>
    <property type="match status" value="1"/>
</dbReference>
<dbReference type="InterPro" id="IPR019821">
    <property type="entry name" value="Kinesin_motor_CS"/>
</dbReference>
<dbReference type="PANTHER" id="PTHR47968:SF18">
    <property type="entry name" value="KINESIN-LIKE PROTEIN KIN-7F"/>
    <property type="match status" value="1"/>
</dbReference>
<protein>
    <submittedName>
        <fullName evidence="6">Kinesin-like protein KIN-7H</fullName>
    </submittedName>
</protein>
<dbReference type="InterPro" id="IPR036961">
    <property type="entry name" value="Kinesin_motor_dom_sf"/>
</dbReference>
<dbReference type="GO" id="GO:0008017">
    <property type="term" value="F:microtubule binding"/>
    <property type="evidence" value="ECO:0007669"/>
    <property type="project" value="InterPro"/>
</dbReference>
<dbReference type="Pfam" id="PF00225">
    <property type="entry name" value="Kinesin"/>
    <property type="match status" value="1"/>
</dbReference>
<comment type="similarity">
    <text evidence="4">Belongs to the TRAFAC class myosin-kinesin ATPase superfamily. Kinesin family.</text>
</comment>
<sequence length="119" mass="13082">MTTKVKKPSQHKCDTVPNTIKALFQLKIKERREKHLVRTSFARKKGEASLQVDLTLTLPICEAQRQIGKTALNETSSRSHPILRLTIESSARKFVGAENSSSLAATISFVDLAGSECAS</sequence>
<evidence type="ECO:0000256" key="2">
    <source>
        <dbReference type="ARBA" id="ARBA00022840"/>
    </source>
</evidence>
<proteinExistence type="inferred from homology"/>
<dbReference type="InterPro" id="IPR027417">
    <property type="entry name" value="P-loop_NTPase"/>
</dbReference>
<keyword evidence="2" id="KW-0067">ATP-binding</keyword>
<organism evidence="6 7">
    <name type="scientific">Vitis vinifera</name>
    <name type="common">Grape</name>
    <dbReference type="NCBI Taxonomy" id="29760"/>
    <lineage>
        <taxon>Eukaryota</taxon>
        <taxon>Viridiplantae</taxon>
        <taxon>Streptophyta</taxon>
        <taxon>Embryophyta</taxon>
        <taxon>Tracheophyta</taxon>
        <taxon>Spermatophyta</taxon>
        <taxon>Magnoliopsida</taxon>
        <taxon>eudicotyledons</taxon>
        <taxon>Gunneridae</taxon>
        <taxon>Pentapetalae</taxon>
        <taxon>rosids</taxon>
        <taxon>Vitales</taxon>
        <taxon>Vitaceae</taxon>
        <taxon>Viteae</taxon>
        <taxon>Vitis</taxon>
    </lineage>
</organism>
<evidence type="ECO:0000256" key="3">
    <source>
        <dbReference type="ARBA" id="ARBA00023175"/>
    </source>
</evidence>
<dbReference type="GO" id="GO:0007018">
    <property type="term" value="P:microtubule-based movement"/>
    <property type="evidence" value="ECO:0007669"/>
    <property type="project" value="InterPro"/>
</dbReference>
<comment type="caution">
    <text evidence="4">Lacks conserved residue(s) required for the propagation of feature annotation.</text>
</comment>
<dbReference type="SUPFAM" id="SSF52540">
    <property type="entry name" value="P-loop containing nucleoside triphosphate hydrolases"/>
    <property type="match status" value="1"/>
</dbReference>
<evidence type="ECO:0000256" key="1">
    <source>
        <dbReference type="ARBA" id="ARBA00022741"/>
    </source>
</evidence>
<dbReference type="PROSITE" id="PS50067">
    <property type="entry name" value="KINESIN_MOTOR_2"/>
    <property type="match status" value="1"/>
</dbReference>
<evidence type="ECO:0000313" key="7">
    <source>
        <dbReference type="Proteomes" id="UP000288805"/>
    </source>
</evidence>
<reference evidence="6 7" key="1">
    <citation type="journal article" date="2018" name="PLoS Genet.">
        <title>Population sequencing reveals clonal diversity and ancestral inbreeding in the grapevine cultivar Chardonnay.</title>
        <authorList>
            <person name="Roach M.J."/>
            <person name="Johnson D.L."/>
            <person name="Bohlmann J."/>
            <person name="van Vuuren H.J."/>
            <person name="Jones S.J."/>
            <person name="Pretorius I.S."/>
            <person name="Schmidt S.A."/>
            <person name="Borneman A.R."/>
        </authorList>
    </citation>
    <scope>NUCLEOTIDE SEQUENCE [LARGE SCALE GENOMIC DNA]</scope>
    <source>
        <strain evidence="7">cv. Chardonnay</strain>
        <tissue evidence="6">Leaf</tissue>
    </source>
</reference>
<dbReference type="Gene3D" id="3.40.850.10">
    <property type="entry name" value="Kinesin motor domain"/>
    <property type="match status" value="1"/>
</dbReference>
<comment type="caution">
    <text evidence="6">The sequence shown here is derived from an EMBL/GenBank/DDBJ whole genome shotgun (WGS) entry which is preliminary data.</text>
</comment>
<dbReference type="InterPro" id="IPR001752">
    <property type="entry name" value="Kinesin_motor_dom"/>
</dbReference>
<dbReference type="Proteomes" id="UP000288805">
    <property type="component" value="Unassembled WGS sequence"/>
</dbReference>
<evidence type="ECO:0000256" key="4">
    <source>
        <dbReference type="PROSITE-ProRule" id="PRU00283"/>
    </source>
</evidence>
<accession>A0A438ID69</accession>
<feature type="domain" description="Kinesin motor" evidence="5">
    <location>
        <begin position="60"/>
        <end position="119"/>
    </location>
</feature>
<gene>
    <name evidence="6" type="primary">KIN7H_1</name>
    <name evidence="6" type="ORF">CK203_030858</name>
</gene>
<name>A0A438ID69_VITVI</name>
<evidence type="ECO:0000259" key="5">
    <source>
        <dbReference type="PROSITE" id="PS50067"/>
    </source>
</evidence>
<keyword evidence="3" id="KW-0505">Motor protein</keyword>
<dbReference type="InterPro" id="IPR027640">
    <property type="entry name" value="Kinesin-like_fam"/>
</dbReference>
<dbReference type="GO" id="GO:0005524">
    <property type="term" value="F:ATP binding"/>
    <property type="evidence" value="ECO:0007669"/>
    <property type="project" value="UniProtKB-KW"/>
</dbReference>
<dbReference type="AlphaFoldDB" id="A0A438ID69"/>
<dbReference type="EMBL" id="QGNW01000120">
    <property type="protein sequence ID" value="RVW94624.1"/>
    <property type="molecule type" value="Genomic_DNA"/>
</dbReference>
<dbReference type="PRINTS" id="PR00380">
    <property type="entry name" value="KINESINHEAVY"/>
</dbReference>
<keyword evidence="1" id="KW-0547">Nucleotide-binding</keyword>
<dbReference type="GO" id="GO:0003777">
    <property type="term" value="F:microtubule motor activity"/>
    <property type="evidence" value="ECO:0007669"/>
    <property type="project" value="InterPro"/>
</dbReference>
<evidence type="ECO:0000313" key="6">
    <source>
        <dbReference type="EMBL" id="RVW94624.1"/>
    </source>
</evidence>